<comment type="subcellular location">
    <subcellularLocation>
        <location evidence="1">Apical cell membrane</location>
        <topology evidence="1">Multi-pass membrane protein</topology>
    </subcellularLocation>
</comment>
<dbReference type="InterPro" id="IPR003841">
    <property type="entry name" value="Na/Pi_transpt"/>
</dbReference>
<feature type="transmembrane region" description="Helical" evidence="7">
    <location>
        <begin position="115"/>
        <end position="134"/>
    </location>
</feature>
<evidence type="ECO:0000313" key="9">
    <source>
        <dbReference type="Proteomes" id="UP001164746"/>
    </source>
</evidence>
<comment type="similarity">
    <text evidence="2">Belongs to the SLC34A transporter family.</text>
</comment>
<evidence type="ECO:0000256" key="7">
    <source>
        <dbReference type="SAM" id="Phobius"/>
    </source>
</evidence>
<reference evidence="8" key="1">
    <citation type="submission" date="2022-11" db="EMBL/GenBank/DDBJ databases">
        <title>Centuries of genome instability and evolution in soft-shell clam transmissible cancer (bioRxiv).</title>
        <authorList>
            <person name="Hart S.F.M."/>
            <person name="Yonemitsu M.A."/>
            <person name="Giersch R.M."/>
            <person name="Beal B.F."/>
            <person name="Arriagada G."/>
            <person name="Davis B.W."/>
            <person name="Ostrander E.A."/>
            <person name="Goff S.P."/>
            <person name="Metzger M.J."/>
        </authorList>
    </citation>
    <scope>NUCLEOTIDE SEQUENCE</scope>
    <source>
        <strain evidence="8">MELC-2E11</strain>
        <tissue evidence="8">Siphon/mantle</tissue>
    </source>
</reference>
<evidence type="ECO:0000313" key="8">
    <source>
        <dbReference type="EMBL" id="WAR27857.1"/>
    </source>
</evidence>
<evidence type="ECO:0000256" key="4">
    <source>
        <dbReference type="ARBA" id="ARBA00022692"/>
    </source>
</evidence>
<feature type="transmembrane region" description="Helical" evidence="7">
    <location>
        <begin position="205"/>
        <end position="230"/>
    </location>
</feature>
<dbReference type="PANTHER" id="PTHR10010:SF46">
    <property type="entry name" value="SODIUM-DEPENDENT PHOSPHATE TRANSPORT PROTEIN 2B"/>
    <property type="match status" value="1"/>
</dbReference>
<sequence length="517" mass="56586">MDDDKKEITVTLEQDEVDIWALPELKEEYTPWKELDTAGRLKRVLLHYTIKILGLLAALYIFICSLSFLGDAFKLLGGKAAGKAFTNSELLSNPVAGLMLGVLATVLLQSSSTTTSIVVSMVGGGGLLSVPQAIPIVMGANIGTSVTNTIVAIGQITNKHDFRRAFAGATVHDMMARIYKREIGTFMFEYGTHPLRGDSQMSDTAVGIILLFISLVLLCVCLVVIVKLLSSLFRGQIAHILRKFINAEFPGCAKYFTGYLAILIGAGMTVLVQSSSIFTSSITPLVGIGVLGLDRMYPLTLGSNIGTTATGILAAFAQKSNVHLAMQIAICHLLFNICGILIFYPLPFFRPPIAAAKFLGVRTSKYRWFAFVYLLFAFGLLPLAVFALSLASWIVLAAVLIPIALLMLIVFIIKLIQHKRPSLLPAKLRTWKWLPLPLRSLEPYDRVVMFIACGFRCCIALGCCKYAKEGKDELVDAKHGKQYQLNEDNEKKNGEINPVFVNGSTNDISTDSIHTRL</sequence>
<feature type="transmembrane region" description="Helical" evidence="7">
    <location>
        <begin position="393"/>
        <end position="413"/>
    </location>
</feature>
<dbReference type="EMBL" id="CP111026">
    <property type="protein sequence ID" value="WAR27857.1"/>
    <property type="molecule type" value="Genomic_DNA"/>
</dbReference>
<name>A0ABY7G1S1_MYAAR</name>
<keyword evidence="9" id="KW-1185">Reference proteome</keyword>
<keyword evidence="4 7" id="KW-0812">Transmembrane</keyword>
<dbReference type="Proteomes" id="UP001164746">
    <property type="component" value="Chromosome 15"/>
</dbReference>
<feature type="transmembrane region" description="Helical" evidence="7">
    <location>
        <begin position="90"/>
        <end position="108"/>
    </location>
</feature>
<protein>
    <submittedName>
        <fullName evidence="8">NPT2B-like protein</fullName>
    </submittedName>
</protein>
<dbReference type="PANTHER" id="PTHR10010">
    <property type="entry name" value="SOLUTE CARRIER FAMILY 34 SODIUM PHOSPHATE , MEMBER 2-RELATED"/>
    <property type="match status" value="1"/>
</dbReference>
<feature type="transmembrane region" description="Helical" evidence="7">
    <location>
        <begin position="251"/>
        <end position="271"/>
    </location>
</feature>
<keyword evidence="5 7" id="KW-1133">Transmembrane helix</keyword>
<keyword evidence="6 7" id="KW-0472">Membrane</keyword>
<feature type="transmembrane region" description="Helical" evidence="7">
    <location>
        <begin position="50"/>
        <end position="70"/>
    </location>
</feature>
<feature type="transmembrane region" description="Helical" evidence="7">
    <location>
        <begin position="366"/>
        <end position="387"/>
    </location>
</feature>
<gene>
    <name evidence="8" type="ORF">MAR_013561</name>
</gene>
<evidence type="ECO:0000256" key="1">
    <source>
        <dbReference type="ARBA" id="ARBA00004424"/>
    </source>
</evidence>
<evidence type="ECO:0000256" key="5">
    <source>
        <dbReference type="ARBA" id="ARBA00022989"/>
    </source>
</evidence>
<evidence type="ECO:0000256" key="6">
    <source>
        <dbReference type="ARBA" id="ARBA00023136"/>
    </source>
</evidence>
<evidence type="ECO:0000256" key="2">
    <source>
        <dbReference type="ARBA" id="ARBA00005808"/>
    </source>
</evidence>
<organism evidence="8 9">
    <name type="scientific">Mya arenaria</name>
    <name type="common">Soft-shell clam</name>
    <dbReference type="NCBI Taxonomy" id="6604"/>
    <lineage>
        <taxon>Eukaryota</taxon>
        <taxon>Metazoa</taxon>
        <taxon>Spiralia</taxon>
        <taxon>Lophotrochozoa</taxon>
        <taxon>Mollusca</taxon>
        <taxon>Bivalvia</taxon>
        <taxon>Autobranchia</taxon>
        <taxon>Heteroconchia</taxon>
        <taxon>Euheterodonta</taxon>
        <taxon>Imparidentia</taxon>
        <taxon>Neoheterodontei</taxon>
        <taxon>Myida</taxon>
        <taxon>Myoidea</taxon>
        <taxon>Myidae</taxon>
        <taxon>Mya</taxon>
    </lineage>
</organism>
<evidence type="ECO:0000256" key="3">
    <source>
        <dbReference type="ARBA" id="ARBA00022475"/>
    </source>
</evidence>
<proteinExistence type="inferred from homology"/>
<feature type="transmembrane region" description="Helical" evidence="7">
    <location>
        <begin position="324"/>
        <end position="346"/>
    </location>
</feature>
<keyword evidence="3" id="KW-1003">Cell membrane</keyword>
<dbReference type="Pfam" id="PF02690">
    <property type="entry name" value="Na_Pi_cotrans"/>
    <property type="match status" value="2"/>
</dbReference>
<accession>A0ABY7G1S1</accession>